<reference evidence="7" key="2">
    <citation type="submission" date="2025-08" db="UniProtKB">
        <authorList>
            <consortium name="Ensembl"/>
        </authorList>
    </citation>
    <scope>IDENTIFICATION</scope>
</reference>
<dbReference type="GO" id="GO:0008270">
    <property type="term" value="F:zinc ion binding"/>
    <property type="evidence" value="ECO:0007669"/>
    <property type="project" value="UniProtKB-KW"/>
</dbReference>
<dbReference type="PROSITE" id="PS00028">
    <property type="entry name" value="ZINC_FINGER_C2H2_1"/>
    <property type="match status" value="2"/>
</dbReference>
<evidence type="ECO:0000313" key="8">
    <source>
        <dbReference type="Proteomes" id="UP000265080"/>
    </source>
</evidence>
<dbReference type="Ensembl" id="ENSAPET00000014210.1">
    <property type="protein sequence ID" value="ENSAPEP00000013847.1"/>
    <property type="gene ID" value="ENSAPEG00000009875.1"/>
</dbReference>
<dbReference type="AlphaFoldDB" id="A0A3P8SNV6"/>
<evidence type="ECO:0000256" key="4">
    <source>
        <dbReference type="ARBA" id="ARBA00022833"/>
    </source>
</evidence>
<dbReference type="Proteomes" id="UP000265080">
    <property type="component" value="Chromosome 24"/>
</dbReference>
<dbReference type="STRING" id="161767.ENSAPEP00000013847"/>
<evidence type="ECO:0000256" key="3">
    <source>
        <dbReference type="ARBA" id="ARBA00022771"/>
    </source>
</evidence>
<dbReference type="PROSITE" id="PS50157">
    <property type="entry name" value="ZINC_FINGER_C2H2_2"/>
    <property type="match status" value="2"/>
</dbReference>
<keyword evidence="8" id="KW-1185">Reference proteome</keyword>
<keyword evidence="3 5" id="KW-0863">Zinc-finger</keyword>
<dbReference type="Gene3D" id="3.30.160.60">
    <property type="entry name" value="Classic Zinc Finger"/>
    <property type="match status" value="2"/>
</dbReference>
<keyword evidence="4" id="KW-0862">Zinc</keyword>
<dbReference type="InterPro" id="IPR013087">
    <property type="entry name" value="Znf_C2H2_type"/>
</dbReference>
<dbReference type="GO" id="GO:0000981">
    <property type="term" value="F:DNA-binding transcription factor activity, RNA polymerase II-specific"/>
    <property type="evidence" value="ECO:0007669"/>
    <property type="project" value="TreeGrafter"/>
</dbReference>
<evidence type="ECO:0000256" key="1">
    <source>
        <dbReference type="ARBA" id="ARBA00022723"/>
    </source>
</evidence>
<evidence type="ECO:0000259" key="6">
    <source>
        <dbReference type="PROSITE" id="PS50157"/>
    </source>
</evidence>
<proteinExistence type="predicted"/>
<dbReference type="GO" id="GO:0000978">
    <property type="term" value="F:RNA polymerase II cis-regulatory region sequence-specific DNA binding"/>
    <property type="evidence" value="ECO:0007669"/>
    <property type="project" value="TreeGrafter"/>
</dbReference>
<evidence type="ECO:0000256" key="5">
    <source>
        <dbReference type="PROSITE-ProRule" id="PRU00042"/>
    </source>
</evidence>
<dbReference type="Pfam" id="PF13465">
    <property type="entry name" value="zf-H2C2_2"/>
    <property type="match status" value="1"/>
</dbReference>
<keyword evidence="1" id="KW-0479">Metal-binding</keyword>
<dbReference type="OMA" id="YRLLKPK"/>
<evidence type="ECO:0000313" key="7">
    <source>
        <dbReference type="Ensembl" id="ENSAPEP00000013847.1"/>
    </source>
</evidence>
<feature type="domain" description="C2H2-type" evidence="6">
    <location>
        <begin position="66"/>
        <end position="93"/>
    </location>
</feature>
<evidence type="ECO:0000256" key="2">
    <source>
        <dbReference type="ARBA" id="ARBA00022737"/>
    </source>
</evidence>
<reference evidence="7 8" key="1">
    <citation type="submission" date="2018-03" db="EMBL/GenBank/DDBJ databases">
        <title>Finding Nemo's genes: A chromosome-scale reference assembly of the genome of the orange clownfish Amphiprion percula.</title>
        <authorList>
            <person name="Lehmann R."/>
        </authorList>
    </citation>
    <scope>NUCLEOTIDE SEQUENCE</scope>
</reference>
<protein>
    <recommendedName>
        <fullName evidence="6">C2H2-type domain-containing protein</fullName>
    </recommendedName>
</protein>
<dbReference type="SUPFAM" id="SSF57667">
    <property type="entry name" value="beta-beta-alpha zinc fingers"/>
    <property type="match status" value="2"/>
</dbReference>
<dbReference type="SMART" id="SM00355">
    <property type="entry name" value="ZnF_C2H2"/>
    <property type="match status" value="3"/>
</dbReference>
<sequence length="149" mass="16027">MKMGGKSGVDFSCSPPTDFTALAGLNVHVRRHTGERPYVCTVCGKGWPSGGDLQKHMRTHTGERPYVCQDCGKAFSISCHLTEHRRIHTGKTAGNTYTVTRTLVNNCTVIRTPGTPVQSLEHLNTCCPTATSGRTAASTVQRATPAKPT</sequence>
<accession>A0A3P8SNV6</accession>
<dbReference type="GeneTree" id="ENSGT01150000286953"/>
<dbReference type="InterPro" id="IPR036236">
    <property type="entry name" value="Znf_C2H2_sf"/>
</dbReference>
<organism evidence="7 8">
    <name type="scientific">Amphiprion percula</name>
    <name type="common">Orange clownfish</name>
    <name type="synonym">Lutjanus percula</name>
    <dbReference type="NCBI Taxonomy" id="161767"/>
    <lineage>
        <taxon>Eukaryota</taxon>
        <taxon>Metazoa</taxon>
        <taxon>Chordata</taxon>
        <taxon>Craniata</taxon>
        <taxon>Vertebrata</taxon>
        <taxon>Euteleostomi</taxon>
        <taxon>Actinopterygii</taxon>
        <taxon>Neopterygii</taxon>
        <taxon>Teleostei</taxon>
        <taxon>Neoteleostei</taxon>
        <taxon>Acanthomorphata</taxon>
        <taxon>Ovalentaria</taxon>
        <taxon>Pomacentridae</taxon>
        <taxon>Amphiprion</taxon>
    </lineage>
</organism>
<dbReference type="PANTHER" id="PTHR23235:SF176">
    <property type="entry name" value="C2H2-TYPE DOMAIN-CONTAINING PROTEIN"/>
    <property type="match status" value="1"/>
</dbReference>
<dbReference type="FunFam" id="3.30.160.60:FF:002343">
    <property type="entry name" value="Zinc finger protein 33A"/>
    <property type="match status" value="1"/>
</dbReference>
<name>A0A3P8SNV6_AMPPE</name>
<feature type="domain" description="C2H2-type" evidence="6">
    <location>
        <begin position="38"/>
        <end position="65"/>
    </location>
</feature>
<dbReference type="PANTHER" id="PTHR23235">
    <property type="entry name" value="KRUEPPEL-LIKE TRANSCRIPTION FACTOR"/>
    <property type="match status" value="1"/>
</dbReference>
<keyword evidence="2" id="KW-0677">Repeat</keyword>
<dbReference type="FunFam" id="3.30.160.60:FF:000295">
    <property type="entry name" value="zinc finger protein 19"/>
    <property type="match status" value="1"/>
</dbReference>
<reference evidence="7" key="3">
    <citation type="submission" date="2025-09" db="UniProtKB">
        <authorList>
            <consortium name="Ensembl"/>
        </authorList>
    </citation>
    <scope>IDENTIFICATION</scope>
</reference>